<dbReference type="EMBL" id="KZ084134">
    <property type="protein sequence ID" value="OSC98807.1"/>
    <property type="molecule type" value="Genomic_DNA"/>
</dbReference>
<dbReference type="AlphaFoldDB" id="A0A1Y2ICI4"/>
<dbReference type="STRING" id="1353009.A0A1Y2ICI4"/>
<name>A0A1Y2ICI4_TRAC3</name>
<dbReference type="Proteomes" id="UP000193067">
    <property type="component" value="Unassembled WGS sequence"/>
</dbReference>
<evidence type="ECO:0000313" key="2">
    <source>
        <dbReference type="Proteomes" id="UP000193067"/>
    </source>
</evidence>
<reference evidence="1 2" key="1">
    <citation type="journal article" date="2015" name="Biotechnol. Biofuels">
        <title>Enhanced degradation of softwood versus hardwood by the white-rot fungus Pycnoporus coccineus.</title>
        <authorList>
            <person name="Couturier M."/>
            <person name="Navarro D."/>
            <person name="Chevret D."/>
            <person name="Henrissat B."/>
            <person name="Piumi F."/>
            <person name="Ruiz-Duenas F.J."/>
            <person name="Martinez A.T."/>
            <person name="Grigoriev I.V."/>
            <person name="Riley R."/>
            <person name="Lipzen A."/>
            <person name="Berrin J.G."/>
            <person name="Master E.R."/>
            <person name="Rosso M.N."/>
        </authorList>
    </citation>
    <scope>NUCLEOTIDE SEQUENCE [LARGE SCALE GENOMIC DNA]</scope>
    <source>
        <strain evidence="1 2">BRFM310</strain>
    </source>
</reference>
<dbReference type="OrthoDB" id="2744254at2759"/>
<evidence type="ECO:0008006" key="3">
    <source>
        <dbReference type="Google" id="ProtNLM"/>
    </source>
</evidence>
<protein>
    <recommendedName>
        <fullName evidence="3">F-box domain-containing protein</fullName>
    </recommendedName>
</protein>
<sequence length="596" mass="68986">MHDCLLLPDIFQRILDFVEVEVPDRFYASHNQDHWKNGSLARLARTCRVFHEPALNALWKHQTTLAPLVRTLPEDAWIERSSRIPSPYVESDTIIDELTMIRPLTSSDWTRFEYYAHRIKSLGYFDFEYADQESDIWAHHSYAYCGSPVDRSIIHQLALHRRKHWLLPNLVRLRWTIHDDAYTEYLPLFLGPQLRTLAIGFSDTWLEPDECEPGALRSVLKTLPAICPLLTQIEIYPEQDISVVKAAVQLSSAYENLEGFHVNTMPWTRMHQDLVDDLSKKSCLRKVWLSLDEDTVATLQSLWKANAYPFSSLSTLGLNVPRLRDGTAFLKLLGHCRLFSIIVDIEQGPAAADVYDFYSSLHLHCARETLHVCRIHQDSVNPSEDEVPLDMQDRIEMAELAPALHFPHLRYFILDVPLLNCLVDEDLMRMADAWPGLIAFSLMGGWRSFSTCSVTWKGVGYMVTRCPQMYDIKITFDPSSDNVDELVRMPGFRPNRWLRFFDVLDSPLPNDAEHFARSLVAVAPRVVRVDAMDTPDDDMYESIKVDPFAFCEQVDILMCHLRKMYMSDVYDAFAFELGEDIVRDLDDERLKFMLWT</sequence>
<gene>
    <name evidence="1" type="ORF">PYCCODRAFT_916029</name>
</gene>
<proteinExistence type="predicted"/>
<organism evidence="1 2">
    <name type="scientific">Trametes coccinea (strain BRFM310)</name>
    <name type="common">Pycnoporus coccineus</name>
    <dbReference type="NCBI Taxonomy" id="1353009"/>
    <lineage>
        <taxon>Eukaryota</taxon>
        <taxon>Fungi</taxon>
        <taxon>Dikarya</taxon>
        <taxon>Basidiomycota</taxon>
        <taxon>Agaricomycotina</taxon>
        <taxon>Agaricomycetes</taxon>
        <taxon>Polyporales</taxon>
        <taxon>Polyporaceae</taxon>
        <taxon>Trametes</taxon>
    </lineage>
</organism>
<keyword evidence="2" id="KW-1185">Reference proteome</keyword>
<accession>A0A1Y2ICI4</accession>
<evidence type="ECO:0000313" key="1">
    <source>
        <dbReference type="EMBL" id="OSC98807.1"/>
    </source>
</evidence>